<dbReference type="InterPro" id="IPR036322">
    <property type="entry name" value="WD40_repeat_dom_sf"/>
</dbReference>
<feature type="region of interest" description="Disordered" evidence="2">
    <location>
        <begin position="1328"/>
        <end position="1460"/>
    </location>
</feature>
<dbReference type="GO" id="GO:0036064">
    <property type="term" value="C:ciliary basal body"/>
    <property type="evidence" value="ECO:0007669"/>
    <property type="project" value="TreeGrafter"/>
</dbReference>
<name>A0AAD5TY73_9FUNG</name>
<feature type="region of interest" description="Disordered" evidence="2">
    <location>
        <begin position="155"/>
        <end position="188"/>
    </location>
</feature>
<dbReference type="Proteomes" id="UP001211065">
    <property type="component" value="Unassembled WGS sequence"/>
</dbReference>
<dbReference type="PROSITE" id="PS50082">
    <property type="entry name" value="WD_REPEATS_2"/>
    <property type="match status" value="3"/>
</dbReference>
<evidence type="ECO:0000313" key="3">
    <source>
        <dbReference type="EMBL" id="KAJ3207344.1"/>
    </source>
</evidence>
<reference evidence="3" key="1">
    <citation type="submission" date="2020-05" db="EMBL/GenBank/DDBJ databases">
        <title>Phylogenomic resolution of chytrid fungi.</title>
        <authorList>
            <person name="Stajich J.E."/>
            <person name="Amses K."/>
            <person name="Simmons R."/>
            <person name="Seto K."/>
            <person name="Myers J."/>
            <person name="Bonds A."/>
            <person name="Quandt C.A."/>
            <person name="Barry K."/>
            <person name="Liu P."/>
            <person name="Grigoriev I."/>
            <person name="Longcore J.E."/>
            <person name="James T.Y."/>
        </authorList>
    </citation>
    <scope>NUCLEOTIDE SEQUENCE</scope>
    <source>
        <strain evidence="3">JEL0476</strain>
    </source>
</reference>
<feature type="region of interest" description="Disordered" evidence="2">
    <location>
        <begin position="215"/>
        <end position="276"/>
    </location>
</feature>
<sequence length="1460" mass="166161">MSLQESKTSTGVRNSNCDRMKRFQKKVSKVLSENSGFSSNEEDSVYKCKKDINSRRSSLNNKEKFINSDENLNRSSSIQSLKFSKNSSKSSLKESHTQQLYNDNSPFNSNHSLLETNKKNESFNSLPPTSAASSNLNSNYKTIFNNCLQSTDMMEDNEIPSSKANRRRSLKRQESYSSMHSIGVKRNSNSNINENKIFSNERILGNQLSVIDKKNTSKSNLNVKKNKTKNKKDPSSPFNINSMSDDFPIRKSSASSCMENLDSSNDINSNHDENDRSFTKNYQKRFHDHQNESLQSFERKNSERSFSSGINQRETFENQICESLQSYDDNLRKKNKKSKNNTSRSRDRSVSRGRSIPRSLPQTSTFDNKFTPRSVSQSCNLSETCKSEKKIRSNSLTNLPVSHNKSSFSKPPLPFNNPEKYDDNNITIPESSSYSQTSINEKPGVISNQNRINRVRNKSRDSESLNKRSDRGRSVSRSRINKSANSNNKLEVTDEEYKLEMIKKKLKNKKIVKNYENSGMEITKKSELKNSNFDDSAKKNKREEKIKLEKKRRKDVKKNKKVVLSEFKEDEESALEESVENTVDVLFKHVKKKVSDFFDNVVAIKIHSAESLKPNIKVLKPVVMVHIVDAITGTYLKKSDNKRPVTTFHETENLTYILPIITKPFSFPKNMTLTPKWEEELVFNDEYLHVVKEDVLIFFEILDFLTTNPKKVSNEVDGWYRVAWAFLQVVGKNQQSNTEVKARLQLYKYPKKVKLLPEYEIPTPYVYKCFKELKKPYPSTLYVTIKGIPLLQERVMSLRPFFPTDVETGKYTYEHLMDEYLKRKQLTEPMMKNLFNISKTRKWRRLAGQRCKLPNKLLFRIDPGTKGAQCLSFSNNGLFLAVGCVTSPNSTSGKNSGYNTQNAAYPIKIYSVLTGDRVACLEGHQDLVYEVNWSLDDDNLASCSSDGSARIWSFLSDGSVRASVIFQHPTYVYTCGFNSTTKSPRILVTGSFDGEIRIWGYDPYGKYPEKIMDEKPLNILTGHKGGVNTLCFDNEGNKLFSGDTLGVIRIWSPQAGNSTAYDNTFEFVADFKCIKTITSFNGVPITSLKMHPTNRKILVQLQNNTLQTLDIRIFRFLTRYEGKNAVSSKEENFNFTYNSLESMTMLNKIQTEYHTDHNQKDDLSDLPLIRACISPCGYQVWSGFASQAMVWKTDTGDLQTIYEKDSCTEGEDCGLGISKQIVGVSYHPHDHIVAFCAFGDSQPVVLFTYDENYKEKDILCTEPVHEKEPSESLELVNARPSKVIEQKLEKRRLELNSITDLLANSTRDLSQSIGKYPIDISVDGESYYTQENSSSSNLNTPSDNLSIKSNSTLNNNYNDTNKLSKKTSKSKKNIDGSNGFVENRSLLSEPFDSTITSKTESIGENGSRGYDKDQFSNPSGSSSQKGSVMRSRGTSYTSREFNSQPRISGFGGYGKEANIE</sequence>
<dbReference type="InterPro" id="IPR001680">
    <property type="entry name" value="WD40_rpt"/>
</dbReference>
<feature type="compositionally biased region" description="Polar residues" evidence="2">
    <location>
        <begin position="424"/>
        <end position="452"/>
    </location>
</feature>
<feature type="compositionally biased region" description="Polar residues" evidence="2">
    <location>
        <begin position="97"/>
        <end position="113"/>
    </location>
</feature>
<feature type="region of interest" description="Disordered" evidence="2">
    <location>
        <begin position="327"/>
        <end position="487"/>
    </location>
</feature>
<organism evidence="3 4">
    <name type="scientific">Clydaea vesicula</name>
    <dbReference type="NCBI Taxonomy" id="447962"/>
    <lineage>
        <taxon>Eukaryota</taxon>
        <taxon>Fungi</taxon>
        <taxon>Fungi incertae sedis</taxon>
        <taxon>Chytridiomycota</taxon>
        <taxon>Chytridiomycota incertae sedis</taxon>
        <taxon>Chytridiomycetes</taxon>
        <taxon>Lobulomycetales</taxon>
        <taxon>Lobulomycetaceae</taxon>
        <taxon>Clydaea</taxon>
    </lineage>
</organism>
<feature type="compositionally biased region" description="Polar residues" evidence="2">
    <location>
        <begin position="1328"/>
        <end position="1347"/>
    </location>
</feature>
<evidence type="ECO:0000256" key="2">
    <source>
        <dbReference type="SAM" id="MobiDB-lite"/>
    </source>
</evidence>
<keyword evidence="1" id="KW-0853">WD repeat</keyword>
<feature type="repeat" description="WD" evidence="1">
    <location>
        <begin position="921"/>
        <end position="962"/>
    </location>
</feature>
<dbReference type="PANTHER" id="PTHR44499">
    <property type="entry name" value="JOUBERIN"/>
    <property type="match status" value="1"/>
</dbReference>
<evidence type="ECO:0000256" key="1">
    <source>
        <dbReference type="PROSITE-ProRule" id="PRU00221"/>
    </source>
</evidence>
<feature type="compositionally biased region" description="Basic and acidic residues" evidence="2">
    <location>
        <begin position="458"/>
        <end position="473"/>
    </location>
</feature>
<dbReference type="SUPFAM" id="SSF50978">
    <property type="entry name" value="WD40 repeat-like"/>
    <property type="match status" value="1"/>
</dbReference>
<feature type="compositionally biased region" description="Low complexity" evidence="2">
    <location>
        <begin position="80"/>
        <end position="90"/>
    </location>
</feature>
<feature type="region of interest" description="Disordered" evidence="2">
    <location>
        <begin position="290"/>
        <end position="311"/>
    </location>
</feature>
<dbReference type="EMBL" id="JADGJW010001061">
    <property type="protein sequence ID" value="KAJ3207344.1"/>
    <property type="molecule type" value="Genomic_DNA"/>
</dbReference>
<dbReference type="SMART" id="SM00320">
    <property type="entry name" value="WD40"/>
    <property type="match status" value="4"/>
</dbReference>
<keyword evidence="4" id="KW-1185">Reference proteome</keyword>
<dbReference type="GO" id="GO:0044458">
    <property type="term" value="P:motile cilium assembly"/>
    <property type="evidence" value="ECO:0007669"/>
    <property type="project" value="TreeGrafter"/>
</dbReference>
<feature type="compositionally biased region" description="Polar residues" evidence="2">
    <location>
        <begin position="252"/>
        <end position="268"/>
    </location>
</feature>
<dbReference type="PROSITE" id="PS50294">
    <property type="entry name" value="WD_REPEATS_REGION"/>
    <property type="match status" value="2"/>
</dbReference>
<feature type="compositionally biased region" description="Polar residues" evidence="2">
    <location>
        <begin position="360"/>
        <end position="384"/>
    </location>
</feature>
<feature type="compositionally biased region" description="Polar residues" evidence="2">
    <location>
        <begin position="1391"/>
        <end position="1404"/>
    </location>
</feature>
<evidence type="ECO:0000313" key="4">
    <source>
        <dbReference type="Proteomes" id="UP001211065"/>
    </source>
</evidence>
<feature type="repeat" description="WD" evidence="1">
    <location>
        <begin position="1020"/>
        <end position="1061"/>
    </location>
</feature>
<feature type="region of interest" description="Disordered" evidence="2">
    <location>
        <begin position="76"/>
        <end position="113"/>
    </location>
</feature>
<dbReference type="Gene3D" id="2.130.10.10">
    <property type="entry name" value="YVTN repeat-like/Quinoprotein amine dehydrogenase"/>
    <property type="match status" value="1"/>
</dbReference>
<feature type="compositionally biased region" description="Low complexity" evidence="2">
    <location>
        <begin position="1348"/>
        <end position="1361"/>
    </location>
</feature>
<proteinExistence type="predicted"/>
<dbReference type="Pfam" id="PF00400">
    <property type="entry name" value="WD40"/>
    <property type="match status" value="3"/>
</dbReference>
<accession>A0AAD5TY73</accession>
<feature type="compositionally biased region" description="Low complexity" evidence="2">
    <location>
        <begin position="1416"/>
        <end position="1431"/>
    </location>
</feature>
<feature type="repeat" description="WD" evidence="1">
    <location>
        <begin position="965"/>
        <end position="999"/>
    </location>
</feature>
<protein>
    <submittedName>
        <fullName evidence="3">Jouberin</fullName>
    </submittedName>
</protein>
<feature type="compositionally biased region" description="Polar residues" evidence="2">
    <location>
        <begin position="175"/>
        <end position="188"/>
    </location>
</feature>
<dbReference type="PANTHER" id="PTHR44499:SF1">
    <property type="entry name" value="JOUBERIN"/>
    <property type="match status" value="1"/>
</dbReference>
<feature type="compositionally biased region" description="Polar residues" evidence="2">
    <location>
        <begin position="393"/>
        <end position="409"/>
    </location>
</feature>
<feature type="compositionally biased region" description="Polar residues" evidence="2">
    <location>
        <begin position="1"/>
        <end position="15"/>
    </location>
</feature>
<comment type="caution">
    <text evidence="3">The sequence shown here is derived from an EMBL/GenBank/DDBJ whole genome shotgun (WGS) entry which is preliminary data.</text>
</comment>
<feature type="compositionally biased region" description="Polar residues" evidence="2">
    <location>
        <begin position="1432"/>
        <end position="1446"/>
    </location>
</feature>
<dbReference type="InterPro" id="IPR015943">
    <property type="entry name" value="WD40/YVTN_repeat-like_dom_sf"/>
</dbReference>
<dbReference type="InterPro" id="IPR052803">
    <property type="entry name" value="Cilium-Associated_Jouberin"/>
</dbReference>
<feature type="region of interest" description="Disordered" evidence="2">
    <location>
        <begin position="1"/>
        <end position="20"/>
    </location>
</feature>
<gene>
    <name evidence="3" type="primary">AHI1</name>
    <name evidence="3" type="ORF">HK099_000298</name>
</gene>